<dbReference type="OMA" id="TYKIKVC"/>
<dbReference type="Gene3D" id="2.20.130.20">
    <property type="match status" value="1"/>
</dbReference>
<keyword evidence="2" id="KW-0964">Secreted</keyword>
<reference evidence="6 7" key="1">
    <citation type="submission" date="2013-11" db="EMBL/GenBank/DDBJ databases">
        <title>Genome sequencing of Stegodyphus mimosarum.</title>
        <authorList>
            <person name="Bechsgaard J."/>
        </authorList>
    </citation>
    <scope>NUCLEOTIDE SEQUENCE [LARGE SCALE GENOMIC DNA]</scope>
</reference>
<evidence type="ECO:0000256" key="3">
    <source>
        <dbReference type="ARBA" id="ARBA00022966"/>
    </source>
</evidence>
<dbReference type="SMART" id="SM01360">
    <property type="entry name" value="A2M"/>
    <property type="match status" value="1"/>
</dbReference>
<evidence type="ECO:0000313" key="6">
    <source>
        <dbReference type="EMBL" id="KFM60589.1"/>
    </source>
</evidence>
<proteinExistence type="predicted"/>
<dbReference type="Gene3D" id="2.60.40.690">
    <property type="entry name" value="Alpha-macroglobulin, receptor-binding domain"/>
    <property type="match status" value="2"/>
</dbReference>
<evidence type="ECO:0000313" key="7">
    <source>
        <dbReference type="Proteomes" id="UP000054359"/>
    </source>
</evidence>
<dbReference type="SMART" id="SM01419">
    <property type="entry name" value="Thiol-ester_cl"/>
    <property type="match status" value="1"/>
</dbReference>
<dbReference type="EMBL" id="KK113608">
    <property type="protein sequence ID" value="KFM60589.1"/>
    <property type="molecule type" value="Genomic_DNA"/>
</dbReference>
<evidence type="ECO:0000256" key="2">
    <source>
        <dbReference type="ARBA" id="ARBA00022525"/>
    </source>
</evidence>
<organism evidence="6 7">
    <name type="scientific">Stegodyphus mimosarum</name>
    <name type="common">African social velvet spider</name>
    <dbReference type="NCBI Taxonomy" id="407821"/>
    <lineage>
        <taxon>Eukaryota</taxon>
        <taxon>Metazoa</taxon>
        <taxon>Ecdysozoa</taxon>
        <taxon>Arthropoda</taxon>
        <taxon>Chelicerata</taxon>
        <taxon>Arachnida</taxon>
        <taxon>Araneae</taxon>
        <taxon>Araneomorphae</taxon>
        <taxon>Entelegynae</taxon>
        <taxon>Eresoidea</taxon>
        <taxon>Eresidae</taxon>
        <taxon>Stegodyphus</taxon>
    </lineage>
</organism>
<dbReference type="InterPro" id="IPR008930">
    <property type="entry name" value="Terpenoid_cyclase/PrenylTrfase"/>
</dbReference>
<dbReference type="Gene3D" id="1.50.10.20">
    <property type="match status" value="1"/>
</dbReference>
<keyword evidence="4" id="KW-1015">Disulfide bond</keyword>
<keyword evidence="3" id="KW-0882">Thioester bond</keyword>
<keyword evidence="7" id="KW-1185">Reference proteome</keyword>
<comment type="subcellular location">
    <subcellularLocation>
        <location evidence="1">Secreted</location>
    </subcellularLocation>
</comment>
<protein>
    <submittedName>
        <fullName evidence="6">Complement C3</fullName>
    </submittedName>
</protein>
<name>A0A087T650_STEMI</name>
<dbReference type="Pfam" id="PF07678">
    <property type="entry name" value="TED_complement"/>
    <property type="match status" value="1"/>
</dbReference>
<dbReference type="GO" id="GO:0004866">
    <property type="term" value="F:endopeptidase inhibitor activity"/>
    <property type="evidence" value="ECO:0007669"/>
    <property type="project" value="InterPro"/>
</dbReference>
<dbReference type="CDD" id="cd02896">
    <property type="entry name" value="complement_C3_C4_C5"/>
    <property type="match status" value="1"/>
</dbReference>
<dbReference type="Pfam" id="PF01759">
    <property type="entry name" value="NTR"/>
    <property type="match status" value="1"/>
</dbReference>
<dbReference type="InterPro" id="IPR001599">
    <property type="entry name" value="Macroglobln_a2"/>
</dbReference>
<dbReference type="InterPro" id="IPR018933">
    <property type="entry name" value="Netrin_module_non-TIMP"/>
</dbReference>
<evidence type="ECO:0000259" key="5">
    <source>
        <dbReference type="PROSITE" id="PS50189"/>
    </source>
</evidence>
<evidence type="ECO:0000256" key="4">
    <source>
        <dbReference type="ARBA" id="ARBA00023157"/>
    </source>
</evidence>
<dbReference type="SUPFAM" id="SSF50242">
    <property type="entry name" value="TIMP-like"/>
    <property type="match status" value="1"/>
</dbReference>
<dbReference type="InterPro" id="IPR036595">
    <property type="entry name" value="A-macroglobulin_rcpt-bd_sf"/>
</dbReference>
<dbReference type="SUPFAM" id="SSF48239">
    <property type="entry name" value="Terpenoid cyclases/Protein prenyltransferases"/>
    <property type="match status" value="1"/>
</dbReference>
<dbReference type="SMART" id="SM01361">
    <property type="entry name" value="A2M_recep"/>
    <property type="match status" value="1"/>
</dbReference>
<dbReference type="InterPro" id="IPR001134">
    <property type="entry name" value="Netrin_domain"/>
</dbReference>
<dbReference type="InterPro" id="IPR019742">
    <property type="entry name" value="MacrogloblnA2_CS"/>
</dbReference>
<evidence type="ECO:0000256" key="1">
    <source>
        <dbReference type="ARBA" id="ARBA00004613"/>
    </source>
</evidence>
<dbReference type="InterPro" id="IPR009048">
    <property type="entry name" value="A-macroglobulin_rcpt-bd"/>
</dbReference>
<dbReference type="Gene3D" id="2.60.120.1540">
    <property type="match status" value="1"/>
</dbReference>
<dbReference type="InterPro" id="IPR050473">
    <property type="entry name" value="A2M/Complement_sys"/>
</dbReference>
<dbReference type="GO" id="GO:0005615">
    <property type="term" value="C:extracellular space"/>
    <property type="evidence" value="ECO:0007669"/>
    <property type="project" value="InterPro"/>
</dbReference>
<dbReference type="InterPro" id="IPR047565">
    <property type="entry name" value="Alpha-macroglob_thiol-ester_cl"/>
</dbReference>
<dbReference type="Pfam" id="PF00207">
    <property type="entry name" value="A2M"/>
    <property type="match status" value="1"/>
</dbReference>
<dbReference type="STRING" id="407821.A0A087T650"/>
<dbReference type="SUPFAM" id="SSF49410">
    <property type="entry name" value="Alpha-macroglobulin receptor domain"/>
    <property type="match status" value="1"/>
</dbReference>
<dbReference type="PROSITE" id="PS00477">
    <property type="entry name" value="ALPHA_2_MACROGLOBULIN"/>
    <property type="match status" value="1"/>
</dbReference>
<dbReference type="Pfam" id="PF07677">
    <property type="entry name" value="A2M_recep"/>
    <property type="match status" value="1"/>
</dbReference>
<dbReference type="PROSITE" id="PS50189">
    <property type="entry name" value="NTR"/>
    <property type="match status" value="1"/>
</dbReference>
<dbReference type="SMART" id="SM00643">
    <property type="entry name" value="C345C"/>
    <property type="match status" value="1"/>
</dbReference>
<dbReference type="InterPro" id="IPR013783">
    <property type="entry name" value="Ig-like_fold"/>
</dbReference>
<dbReference type="InterPro" id="IPR008993">
    <property type="entry name" value="TIMP-like_OB-fold"/>
</dbReference>
<dbReference type="Gene3D" id="2.40.50.120">
    <property type="match status" value="1"/>
</dbReference>
<dbReference type="AlphaFoldDB" id="A0A087T650"/>
<dbReference type="OrthoDB" id="6359008at2759"/>
<gene>
    <name evidence="6" type="ORF">X975_02428</name>
</gene>
<dbReference type="InterPro" id="IPR011626">
    <property type="entry name" value="Alpha-macroglobulin_TED"/>
</dbReference>
<sequence>MSHDPHGRSCEARTNIVVRYLKGEHENCSRAFLGCCLEAMERGFTEMKVDEPRGRSGRPLVPEIDFIPINEEHIFEKDLFLRTDFKEVWIFQDVTISAGNKHELSLSLPHSITTWVIQAVSVSQTHGICVAEPKKVLSFKKIFLQLDLPYSVVRNEQVEIPATIFNYGHKRLSAIMYMYGVEHLCTGTKKDEKSERKRLIVEGQSAVTATFPVIPLKEGEFDIRVVALSAEGSDAVMRKLHVVPEGYPDGIDFSIKLDPSNMQRRKRRFVSNNRYSDSVDESQNLQVTAIKLHVPQDFVPGTESCVITALGDQLGPAVETTINNPDKLLTKPRGCGEQNMMFLAPTLYTMRYLKVKGKITPEIEEKGYGYIRQGYGNELAFRKEDGSYAAYQHKPTSTWLTAFVMKVFCQANELIHIDENVLCTGVKWLIDNQQPDGSYIESHPMYHLDMMGGVQGKTPMTAFALIALEECKCDAENLHLAKKRAVAFLEQHLGEVNEALPVAIVAYALALGESDLKEAAHDKLLSLATHDEDANMIYWDTGNPARNIEATAYGLLNLLLFNDMMRSASIVNWLNSQQLQSGSFQSTQDTVIALQALAEYAIRAQMPPINLVSNITSSNDRNFHKVLSFNEGNAMVLQDVEVKKIGGTLFINTAGHGVGSLSVKLRYNVNRPPEQICKFDVTVNVTEATGEAKEADLFDPQLVKLDPSRNDVFNLLEADLIRGMGQALDKEEDIEPVFVGDPRNRQPASLVAAAPEKEIRVKRENAAENSKLIYKISICARYLGDKTAEMSIVDVGLFSGFEAEERDLELLQNSADGMIQRYEKSKRGIVFYLQTIPRDKKYCFSFHVTRQFIVGGTQASVIKVYDYYTPGYSCTVFYSPASNSPLLHTICEGGICQCAEGGCPPKEPFEEIRKIRLLSDRREKLLDTACENYHYVWKGKVLENAKKAGIFLNITFFIEKVIKEGTEKAELIEGETRTLLLRDSCASSEPFPNAEYLIMGKDGQKYKDDNDQIWHRYMLDKNSIIYLWTSIDKAQFPDLQRDLNHVARKLKKTGCNE</sequence>
<feature type="non-terminal residue" evidence="6">
    <location>
        <position position="1057"/>
    </location>
</feature>
<dbReference type="PANTHER" id="PTHR11412:SF166">
    <property type="entry name" value="NTR DOMAIN-CONTAINING PROTEIN"/>
    <property type="match status" value="1"/>
</dbReference>
<dbReference type="Gene3D" id="2.60.40.10">
    <property type="entry name" value="Immunoglobulins"/>
    <property type="match status" value="1"/>
</dbReference>
<dbReference type="Proteomes" id="UP000054359">
    <property type="component" value="Unassembled WGS sequence"/>
</dbReference>
<dbReference type="PANTHER" id="PTHR11412">
    <property type="entry name" value="MACROGLOBULIN / COMPLEMENT"/>
    <property type="match status" value="1"/>
</dbReference>
<feature type="domain" description="NTR" evidence="5">
    <location>
        <begin position="903"/>
        <end position="1055"/>
    </location>
</feature>
<accession>A0A087T650</accession>